<keyword evidence="1" id="KW-0472">Membrane</keyword>
<keyword evidence="1" id="KW-1133">Transmembrane helix</keyword>
<protein>
    <submittedName>
        <fullName evidence="2">Uncharacterized protein</fullName>
    </submittedName>
</protein>
<accession>A0ABU9U0K0</accession>
<keyword evidence="1" id="KW-0812">Transmembrane</keyword>
<evidence type="ECO:0000313" key="2">
    <source>
        <dbReference type="EMBL" id="MEM5550565.1"/>
    </source>
</evidence>
<proteinExistence type="predicted"/>
<reference evidence="2 3" key="1">
    <citation type="submission" date="2024-03" db="EMBL/GenBank/DDBJ databases">
        <title>Community enrichment and isolation of bacterial strains for fucoidan degradation.</title>
        <authorList>
            <person name="Sichert A."/>
        </authorList>
    </citation>
    <scope>NUCLEOTIDE SEQUENCE [LARGE SCALE GENOMIC DNA]</scope>
    <source>
        <strain evidence="2 3">AS81</strain>
    </source>
</reference>
<feature type="transmembrane region" description="Helical" evidence="1">
    <location>
        <begin position="38"/>
        <end position="57"/>
    </location>
</feature>
<feature type="transmembrane region" description="Helical" evidence="1">
    <location>
        <begin position="63"/>
        <end position="87"/>
    </location>
</feature>
<name>A0ABU9U0K0_9GAMM</name>
<sequence length="93" mass="10942">MEEKNNKSNYKDCVFVTINTYKEKPEVKQESSDSSGFLGGYEVFLFIVFEHIFDYILELTFNWVGFTIFPHIVNFLIINIPLEYLAILHNLIV</sequence>
<keyword evidence="3" id="KW-1185">Reference proteome</keyword>
<dbReference type="EMBL" id="JBBMQU010000010">
    <property type="protein sequence ID" value="MEM5550565.1"/>
    <property type="molecule type" value="Genomic_DNA"/>
</dbReference>
<evidence type="ECO:0000256" key="1">
    <source>
        <dbReference type="SAM" id="Phobius"/>
    </source>
</evidence>
<comment type="caution">
    <text evidence="2">The sequence shown here is derived from an EMBL/GenBank/DDBJ whole genome shotgun (WGS) entry which is preliminary data.</text>
</comment>
<evidence type="ECO:0000313" key="3">
    <source>
        <dbReference type="Proteomes" id="UP001388366"/>
    </source>
</evidence>
<organism evidence="2 3">
    <name type="scientific">Pseudoalteromonas neustonica</name>
    <dbReference type="NCBI Taxonomy" id="1840331"/>
    <lineage>
        <taxon>Bacteria</taxon>
        <taxon>Pseudomonadati</taxon>
        <taxon>Pseudomonadota</taxon>
        <taxon>Gammaproteobacteria</taxon>
        <taxon>Alteromonadales</taxon>
        <taxon>Pseudoalteromonadaceae</taxon>
        <taxon>Pseudoalteromonas</taxon>
    </lineage>
</organism>
<dbReference type="Proteomes" id="UP001388366">
    <property type="component" value="Unassembled WGS sequence"/>
</dbReference>
<gene>
    <name evidence="2" type="ORF">WNY63_07470</name>
</gene>
<dbReference type="RefSeq" id="WP_054206911.1">
    <property type="nucleotide sequence ID" value="NZ_BDDS01000007.1"/>
</dbReference>